<feature type="compositionally biased region" description="Basic and acidic residues" evidence="1">
    <location>
        <begin position="1"/>
        <end position="11"/>
    </location>
</feature>
<proteinExistence type="predicted"/>
<name>A0A8T0PA29_PANVG</name>
<evidence type="ECO:0000313" key="3">
    <source>
        <dbReference type="Proteomes" id="UP000823388"/>
    </source>
</evidence>
<protein>
    <submittedName>
        <fullName evidence="2">Uncharacterized protein</fullName>
    </submittedName>
</protein>
<organism evidence="2 3">
    <name type="scientific">Panicum virgatum</name>
    <name type="common">Blackwell switchgrass</name>
    <dbReference type="NCBI Taxonomy" id="38727"/>
    <lineage>
        <taxon>Eukaryota</taxon>
        <taxon>Viridiplantae</taxon>
        <taxon>Streptophyta</taxon>
        <taxon>Embryophyta</taxon>
        <taxon>Tracheophyta</taxon>
        <taxon>Spermatophyta</taxon>
        <taxon>Magnoliopsida</taxon>
        <taxon>Liliopsida</taxon>
        <taxon>Poales</taxon>
        <taxon>Poaceae</taxon>
        <taxon>PACMAD clade</taxon>
        <taxon>Panicoideae</taxon>
        <taxon>Panicodae</taxon>
        <taxon>Paniceae</taxon>
        <taxon>Panicinae</taxon>
        <taxon>Panicum</taxon>
        <taxon>Panicum sect. Hiantes</taxon>
    </lineage>
</organism>
<evidence type="ECO:0000313" key="2">
    <source>
        <dbReference type="EMBL" id="KAG2559087.1"/>
    </source>
</evidence>
<evidence type="ECO:0000256" key="1">
    <source>
        <dbReference type="SAM" id="MobiDB-lite"/>
    </source>
</evidence>
<accession>A0A8T0PA29</accession>
<feature type="region of interest" description="Disordered" evidence="1">
    <location>
        <begin position="1"/>
        <end position="35"/>
    </location>
</feature>
<feature type="region of interest" description="Disordered" evidence="1">
    <location>
        <begin position="200"/>
        <end position="231"/>
    </location>
</feature>
<reference evidence="2 3" key="1">
    <citation type="submission" date="2020-05" db="EMBL/GenBank/DDBJ databases">
        <title>WGS assembly of Panicum virgatum.</title>
        <authorList>
            <person name="Lovell J.T."/>
            <person name="Jenkins J."/>
            <person name="Shu S."/>
            <person name="Juenger T.E."/>
            <person name="Schmutz J."/>
        </authorList>
    </citation>
    <scope>NUCLEOTIDE SEQUENCE [LARGE SCALE GENOMIC DNA]</scope>
    <source>
        <strain evidence="3">cv. AP13</strain>
    </source>
</reference>
<comment type="caution">
    <text evidence="2">The sequence shown here is derived from an EMBL/GenBank/DDBJ whole genome shotgun (WGS) entry which is preliminary data.</text>
</comment>
<feature type="compositionally biased region" description="Low complexity" evidence="1">
    <location>
        <begin position="13"/>
        <end position="23"/>
    </location>
</feature>
<dbReference type="EMBL" id="CM029052">
    <property type="protein sequence ID" value="KAG2559087.1"/>
    <property type="molecule type" value="Genomic_DNA"/>
</dbReference>
<keyword evidence="3" id="KW-1185">Reference proteome</keyword>
<sequence length="254" mass="27270">MRQARPREHAAGRPRAGACRGPRGQAGAGRGALSSPVMGWTLQAAGGTREGEASAARCPSGEPFGELRRRRVVSTRRQAGWTVSGMPTGWTVFEIPSTPRPPLSVRWEMCGPDHRLRDKGAIVIAWPGLRRARKLDGGVPVGLVERWSRGDARGSRRSRRRAWSPAGGGRRLVAGQAAASWCGPGPLAFSRHVLRRAAMPKPMRRHALSTSFRTSGRRDGGAATQLEGSASRTRSCSIAVDPVQYNSEAGRSVV</sequence>
<gene>
    <name evidence="2" type="ORF">PVAP13_8NG323304</name>
</gene>
<dbReference type="Proteomes" id="UP000823388">
    <property type="component" value="Chromosome 8N"/>
</dbReference>
<dbReference type="AlphaFoldDB" id="A0A8T0PA29"/>